<evidence type="ECO:0000313" key="2">
    <source>
        <dbReference type="Proteomes" id="UP000242972"/>
    </source>
</evidence>
<protein>
    <submittedName>
        <fullName evidence="1">Uncharacterized protein</fullName>
    </submittedName>
</protein>
<comment type="caution">
    <text evidence="1">The sequence shown here is derived from an EMBL/GenBank/DDBJ whole genome shotgun (WGS) entry which is preliminary data.</text>
</comment>
<organism evidence="1 2">
    <name type="scientific">Sulfobacillus benefaciens</name>
    <dbReference type="NCBI Taxonomy" id="453960"/>
    <lineage>
        <taxon>Bacteria</taxon>
        <taxon>Bacillati</taxon>
        <taxon>Bacillota</taxon>
        <taxon>Clostridia</taxon>
        <taxon>Eubacteriales</taxon>
        <taxon>Clostridiales Family XVII. Incertae Sedis</taxon>
        <taxon>Sulfobacillus</taxon>
    </lineage>
</organism>
<accession>A0A2T2WVZ0</accession>
<name>A0A2T2WVZ0_9FIRM</name>
<gene>
    <name evidence="1" type="ORF">C7B46_19985</name>
</gene>
<evidence type="ECO:0000313" key="1">
    <source>
        <dbReference type="EMBL" id="PSR26409.1"/>
    </source>
</evidence>
<dbReference type="AlphaFoldDB" id="A0A2T2WVZ0"/>
<proteinExistence type="predicted"/>
<dbReference type="Proteomes" id="UP000242972">
    <property type="component" value="Unassembled WGS sequence"/>
</dbReference>
<reference evidence="1 2" key="1">
    <citation type="journal article" date="2014" name="BMC Genomics">
        <title>Comparison of environmental and isolate Sulfobacillus genomes reveals diverse carbon, sulfur, nitrogen, and hydrogen metabolisms.</title>
        <authorList>
            <person name="Justice N.B."/>
            <person name="Norman A."/>
            <person name="Brown C.T."/>
            <person name="Singh A."/>
            <person name="Thomas B.C."/>
            <person name="Banfield J.F."/>
        </authorList>
    </citation>
    <scope>NUCLEOTIDE SEQUENCE [LARGE SCALE GENOMIC DNA]</scope>
    <source>
        <strain evidence="1">AMDSBA4</strain>
    </source>
</reference>
<sequence>MNVRIKQEDFTDSDGRSFLRMFVSGESVTDPFLIQASAALAVIACDHAMERTPVPTTMDEGRARELATALTLTKINEEMVAIRRDYTMVVTSEKGE</sequence>
<dbReference type="EMBL" id="PXYW01000124">
    <property type="protein sequence ID" value="PSR26409.1"/>
    <property type="molecule type" value="Genomic_DNA"/>
</dbReference>